<reference evidence="4" key="2">
    <citation type="submission" date="2015-11" db="EMBL/GenBank/DDBJ databases">
        <authorList>
            <person name="Zhang Y."/>
            <person name="Guo Z."/>
        </authorList>
    </citation>
    <scope>NUCLEOTIDE SEQUENCE</scope>
    <source>
        <strain evidence="4">1</strain>
    </source>
</reference>
<protein>
    <submittedName>
        <fullName evidence="4">Inner membrane protein yibH</fullName>
    </submittedName>
    <submittedName>
        <fullName evidence="3">MFS multidrug efflux pump</fullName>
    </submittedName>
</protein>
<name>A0A0H5B9G2_BLAVI</name>
<dbReference type="SUPFAM" id="SSF111369">
    <property type="entry name" value="HlyD-like secretion proteins"/>
    <property type="match status" value="1"/>
</dbReference>
<dbReference type="InterPro" id="IPR050739">
    <property type="entry name" value="MFP"/>
</dbReference>
<feature type="region of interest" description="Disordered" evidence="1">
    <location>
        <begin position="1"/>
        <end position="54"/>
    </location>
</feature>
<reference evidence="5" key="3">
    <citation type="journal article" date="2016" name="Genome Announc.">
        <title>Revised genome sequence of the purple photosynthetic bacterium Blastochloris viridis.</title>
        <authorList>
            <person name="Liu L.N."/>
            <person name="Faulkner M."/>
            <person name="Liu X."/>
            <person name="Huang F."/>
            <person name="Darby A.C."/>
            <person name="Hall N."/>
        </authorList>
    </citation>
    <scope>NUCLEOTIDE SEQUENCE [LARGE SCALE GENOMIC DNA]</scope>
    <source>
        <strain evidence="5">ATCC 19567 / DSM 133 / F</strain>
    </source>
</reference>
<keyword evidence="5" id="KW-1185">Reference proteome</keyword>
<feature type="compositionally biased region" description="Pro residues" evidence="1">
    <location>
        <begin position="31"/>
        <end position="47"/>
    </location>
</feature>
<sequence length="399" mass="42167">MKTTDLIDAERPDSPAETPAAKSPGAKTPPILNPPTTNPPAAPPPAAPVQAEAPRPSRVRRVLPVIALLLAGAVVWYGYHWWTEGRFLVSTDDAYIGAESATLAPKIAALVAQVPVEANQRIAAGDPVVVLDDGDYRLALVSAEAKRATQAATVARIDQQIAAARIGIDQAKAQLDAAVADRVRAEADFSRAEQLFTRDVGAKATVDKATADRDRARALEAAARGALEAAKLNVGVLQAQRAEAARVAAELDVARDRAKRDLDFTVIRAPFAGVIANKSVQAGDYVSPGKRLAALVPVENVYIDANFKETQIARIRPGAIAHIQVDADPGRDILGTVDSIAPGSGAVFSLLPPENATGNFTKIVQRVPVRIKVPAEIAREGRLRPGLSVVVEIDTRTPN</sequence>
<evidence type="ECO:0000313" key="5">
    <source>
        <dbReference type="Proteomes" id="UP000065734"/>
    </source>
</evidence>
<dbReference type="RefSeq" id="WP_055035955.1">
    <property type="nucleotide sequence ID" value="NZ_AP014854.2"/>
</dbReference>
<evidence type="ECO:0000313" key="3">
    <source>
        <dbReference type="EMBL" id="BAR98850.1"/>
    </source>
</evidence>
<dbReference type="Gene3D" id="1.10.287.470">
    <property type="entry name" value="Helix hairpin bin"/>
    <property type="match status" value="1"/>
</dbReference>
<dbReference type="PANTHER" id="PTHR30386">
    <property type="entry name" value="MEMBRANE FUSION SUBUNIT OF EMRAB-TOLC MULTIDRUG EFFLUX PUMP"/>
    <property type="match status" value="1"/>
</dbReference>
<dbReference type="EMBL" id="AP014854">
    <property type="protein sequence ID" value="BAR98850.1"/>
    <property type="molecule type" value="Genomic_DNA"/>
</dbReference>
<proteinExistence type="predicted"/>
<keyword evidence="2" id="KW-1133">Transmembrane helix</keyword>
<organism evidence="4 5">
    <name type="scientific">Blastochloris viridis</name>
    <name type="common">Rhodopseudomonas viridis</name>
    <dbReference type="NCBI Taxonomy" id="1079"/>
    <lineage>
        <taxon>Bacteria</taxon>
        <taxon>Pseudomonadati</taxon>
        <taxon>Pseudomonadota</taxon>
        <taxon>Alphaproteobacteria</taxon>
        <taxon>Hyphomicrobiales</taxon>
        <taxon>Blastochloridaceae</taxon>
        <taxon>Blastochloris</taxon>
    </lineage>
</organism>
<dbReference type="PANTHER" id="PTHR30386:SF24">
    <property type="entry name" value="MULTIDRUG RESISTANCE EFFLUX PUMP"/>
    <property type="match status" value="1"/>
</dbReference>
<dbReference type="GO" id="GO:0055085">
    <property type="term" value="P:transmembrane transport"/>
    <property type="evidence" value="ECO:0007669"/>
    <property type="project" value="InterPro"/>
</dbReference>
<dbReference type="EMBL" id="LN907867">
    <property type="protein sequence ID" value="CUU43823.1"/>
    <property type="molecule type" value="Genomic_DNA"/>
</dbReference>
<evidence type="ECO:0000256" key="2">
    <source>
        <dbReference type="SAM" id="Phobius"/>
    </source>
</evidence>
<feature type="transmembrane region" description="Helical" evidence="2">
    <location>
        <begin position="62"/>
        <end position="82"/>
    </location>
</feature>
<evidence type="ECO:0000256" key="1">
    <source>
        <dbReference type="SAM" id="MobiDB-lite"/>
    </source>
</evidence>
<accession>A0A0H5B9G2</accession>
<dbReference type="KEGG" id="bvr:BVIR_84"/>
<reference evidence="3" key="1">
    <citation type="journal article" date="2015" name="Genome Announc.">
        <title>Complete Genome Sequence of the Bacteriochlorophyll b-Producing Photosynthetic Bacterium Blastochloris viridis.</title>
        <authorList>
            <person name="Tsukatani Y."/>
            <person name="Hirose Y."/>
            <person name="Harada J."/>
            <person name="Misawa N."/>
            <person name="Mori K."/>
            <person name="Inoue K."/>
            <person name="Tamiaki H."/>
        </authorList>
    </citation>
    <scope>NUCLEOTIDE SEQUENCE [LARGE SCALE GENOMIC DNA]</scope>
    <source>
        <strain evidence="3">DSM 133</strain>
    </source>
</reference>
<dbReference type="Gene3D" id="2.40.30.170">
    <property type="match status" value="1"/>
</dbReference>
<dbReference type="STRING" id="1079.BVIR_84"/>
<dbReference type="AlphaFoldDB" id="A0A0H5B9G2"/>
<keyword evidence="2" id="KW-0472">Membrane</keyword>
<gene>
    <name evidence="4" type="primary">yibH</name>
    <name evidence="3" type="ORF">BV133_1257</name>
    <name evidence="4" type="ORF">BVIRIDIS_28500</name>
</gene>
<keyword evidence="2" id="KW-0812">Transmembrane</keyword>
<dbReference type="Proteomes" id="UP000065734">
    <property type="component" value="Chromosome I"/>
</dbReference>
<evidence type="ECO:0000313" key="4">
    <source>
        <dbReference type="EMBL" id="CUU43823.1"/>
    </source>
</evidence>